<dbReference type="AlphaFoldDB" id="A0A066WDQ6"/>
<dbReference type="RefSeq" id="XP_013244887.1">
    <property type="nucleotide sequence ID" value="XM_013389433.1"/>
</dbReference>
<feature type="compositionally biased region" description="Basic and acidic residues" evidence="3">
    <location>
        <begin position="331"/>
        <end position="350"/>
    </location>
</feature>
<feature type="compositionally biased region" description="Low complexity" evidence="3">
    <location>
        <begin position="298"/>
        <end position="309"/>
    </location>
</feature>
<feature type="compositionally biased region" description="Low complexity" evidence="3">
    <location>
        <begin position="441"/>
        <end position="453"/>
    </location>
</feature>
<keyword evidence="1" id="KW-0238">DNA-binding</keyword>
<sequence length="507" mass="51948">MARQQHSSSSTGPFLHHSAPGGGSSHHLSVVHAPAHAPYAHLNSFYGAVSGRRGSTDPVLHASMAASASAHFNGSANASSGGSGLHGSGTGVSASGLGSSLGLGGNGYGGSNAGIGPTWNNSGGESAALFGAGRGRSSIQFNDLPSSNLSAPSNAHPAGAGPHSSPALSGSNSTARKGLGRPMGSHAGLGASGRPHVNLPPLTNERRPSFSSFPPGPTQADALNQAPFYPHSHPHSHPSPHPSHPSHPAEQPHMSAPTGQPHDSRQLYSNAVQRPARLPPPGISTPDEERDSARRESFAGSSSSSNSIGDGTGNAAEGSRTASSGKAILLPDRRDTPYSRSPELRNSHKIAERKRRREMKDLFDDLREQLPVDRGPKTSKWEILSKAVEHINNLRTERDDLLKEIESLQSQVADSRKQNTSISASASNSGSGQGVGGGGDTNAATNHHTASSSDPHHSSHGSAASYASSLQHPAAGDSGPPGATSSVQHAQSDGYHANVGSVYPMQG</sequence>
<evidence type="ECO:0000256" key="2">
    <source>
        <dbReference type="ARBA" id="ARBA00023242"/>
    </source>
</evidence>
<feature type="compositionally biased region" description="Polar residues" evidence="3">
    <location>
        <begin position="141"/>
        <end position="153"/>
    </location>
</feature>
<dbReference type="PANTHER" id="PTHR10328">
    <property type="entry name" value="PROTEIN MAX MYC-ASSOCIATED FACTOR X"/>
    <property type="match status" value="1"/>
</dbReference>
<dbReference type="GO" id="GO:0046983">
    <property type="term" value="F:protein dimerization activity"/>
    <property type="evidence" value="ECO:0007669"/>
    <property type="project" value="InterPro"/>
</dbReference>
<proteinExistence type="predicted"/>
<dbReference type="InParanoid" id="A0A066WDQ6"/>
<feature type="region of interest" description="Disordered" evidence="3">
    <location>
        <begin position="1"/>
        <end position="29"/>
    </location>
</feature>
<dbReference type="PANTHER" id="PTHR10328:SF15">
    <property type="entry name" value="BHLH TRANSCRIPTION FACTOR"/>
    <property type="match status" value="1"/>
</dbReference>
<feature type="region of interest" description="Disordered" evidence="3">
    <location>
        <begin position="141"/>
        <end position="357"/>
    </location>
</feature>
<dbReference type="Proteomes" id="UP000027361">
    <property type="component" value="Unassembled WGS sequence"/>
</dbReference>
<keyword evidence="2" id="KW-0539">Nucleus</keyword>
<dbReference type="GO" id="GO:0045944">
    <property type="term" value="P:positive regulation of transcription by RNA polymerase II"/>
    <property type="evidence" value="ECO:0007669"/>
    <property type="project" value="TreeGrafter"/>
</dbReference>
<comment type="caution">
    <text evidence="5">The sequence shown here is derived from an EMBL/GenBank/DDBJ whole genome shotgun (WGS) entry which is preliminary data.</text>
</comment>
<dbReference type="GeneID" id="25267435"/>
<dbReference type="HOGENOM" id="CLU_537678_0_0_1"/>
<evidence type="ECO:0000313" key="5">
    <source>
        <dbReference type="EMBL" id="KDN52087.1"/>
    </source>
</evidence>
<accession>A0A066WDQ6</accession>
<dbReference type="GO" id="GO:0090575">
    <property type="term" value="C:RNA polymerase II transcription regulator complex"/>
    <property type="evidence" value="ECO:0007669"/>
    <property type="project" value="TreeGrafter"/>
</dbReference>
<dbReference type="SUPFAM" id="SSF47459">
    <property type="entry name" value="HLH, helix-loop-helix DNA-binding domain"/>
    <property type="match status" value="1"/>
</dbReference>
<feature type="compositionally biased region" description="Polar residues" evidence="3">
    <location>
        <begin position="1"/>
        <end position="12"/>
    </location>
</feature>
<evidence type="ECO:0000313" key="6">
    <source>
        <dbReference type="Proteomes" id="UP000027361"/>
    </source>
</evidence>
<dbReference type="PROSITE" id="PS50888">
    <property type="entry name" value="BHLH"/>
    <property type="match status" value="1"/>
</dbReference>
<reference evidence="5 6" key="1">
    <citation type="submission" date="2014-05" db="EMBL/GenBank/DDBJ databases">
        <title>Draft genome sequence of a rare smut relative, Tilletiaria anomala UBC 951.</title>
        <authorList>
            <consortium name="DOE Joint Genome Institute"/>
            <person name="Toome M."/>
            <person name="Kuo A."/>
            <person name="Henrissat B."/>
            <person name="Lipzen A."/>
            <person name="Tritt A."/>
            <person name="Yoshinaga Y."/>
            <person name="Zane M."/>
            <person name="Barry K."/>
            <person name="Grigoriev I.V."/>
            <person name="Spatafora J.W."/>
            <person name="Aimea M.C."/>
        </authorList>
    </citation>
    <scope>NUCLEOTIDE SEQUENCE [LARGE SCALE GENOMIC DNA]</scope>
    <source>
        <strain evidence="5 6">UBC 951</strain>
    </source>
</reference>
<evidence type="ECO:0000256" key="3">
    <source>
        <dbReference type="SAM" id="MobiDB-lite"/>
    </source>
</evidence>
<evidence type="ECO:0000259" key="4">
    <source>
        <dbReference type="PROSITE" id="PS50888"/>
    </source>
</evidence>
<feature type="domain" description="BHLH" evidence="4">
    <location>
        <begin position="343"/>
        <end position="394"/>
    </location>
</feature>
<dbReference type="InterPro" id="IPR011598">
    <property type="entry name" value="bHLH_dom"/>
</dbReference>
<keyword evidence="6" id="KW-1185">Reference proteome</keyword>
<feature type="compositionally biased region" description="Polar residues" evidence="3">
    <location>
        <begin position="166"/>
        <end position="175"/>
    </location>
</feature>
<dbReference type="SMART" id="SM00353">
    <property type="entry name" value="HLH"/>
    <property type="match status" value="1"/>
</dbReference>
<dbReference type="Gene3D" id="4.10.280.10">
    <property type="entry name" value="Helix-loop-helix DNA-binding domain"/>
    <property type="match status" value="1"/>
</dbReference>
<name>A0A066WDQ6_TILAU</name>
<feature type="compositionally biased region" description="Low complexity" evidence="3">
    <location>
        <begin position="419"/>
        <end position="430"/>
    </location>
</feature>
<protein>
    <recommendedName>
        <fullName evidence="4">BHLH domain-containing protein</fullName>
    </recommendedName>
</protein>
<dbReference type="GO" id="GO:0003700">
    <property type="term" value="F:DNA-binding transcription factor activity"/>
    <property type="evidence" value="ECO:0007669"/>
    <property type="project" value="TreeGrafter"/>
</dbReference>
<dbReference type="STRING" id="1037660.A0A066WDQ6"/>
<feature type="compositionally biased region" description="Low complexity" evidence="3">
    <location>
        <begin position="460"/>
        <end position="469"/>
    </location>
</feature>
<dbReference type="Pfam" id="PF00010">
    <property type="entry name" value="HLH"/>
    <property type="match status" value="1"/>
</dbReference>
<organism evidence="5 6">
    <name type="scientific">Tilletiaria anomala (strain ATCC 24038 / CBS 436.72 / UBC 951)</name>
    <dbReference type="NCBI Taxonomy" id="1037660"/>
    <lineage>
        <taxon>Eukaryota</taxon>
        <taxon>Fungi</taxon>
        <taxon>Dikarya</taxon>
        <taxon>Basidiomycota</taxon>
        <taxon>Ustilaginomycotina</taxon>
        <taxon>Exobasidiomycetes</taxon>
        <taxon>Georgefischeriales</taxon>
        <taxon>Tilletiariaceae</taxon>
        <taxon>Tilletiaria</taxon>
    </lineage>
</organism>
<dbReference type="EMBL" id="JMSN01000014">
    <property type="protein sequence ID" value="KDN52087.1"/>
    <property type="molecule type" value="Genomic_DNA"/>
</dbReference>
<gene>
    <name evidence="5" type="ORF">K437DRAFT_39829</name>
</gene>
<dbReference type="OrthoDB" id="8964853at2759"/>
<evidence type="ECO:0000256" key="1">
    <source>
        <dbReference type="ARBA" id="ARBA00023125"/>
    </source>
</evidence>
<dbReference type="InterPro" id="IPR036638">
    <property type="entry name" value="HLH_DNA-bd_sf"/>
</dbReference>
<feature type="region of interest" description="Disordered" evidence="3">
    <location>
        <begin position="409"/>
        <end position="507"/>
    </location>
</feature>
<feature type="compositionally biased region" description="Gly residues" evidence="3">
    <location>
        <begin position="431"/>
        <end position="440"/>
    </location>
</feature>
<dbReference type="GO" id="GO:0003677">
    <property type="term" value="F:DNA binding"/>
    <property type="evidence" value="ECO:0007669"/>
    <property type="project" value="UniProtKB-KW"/>
</dbReference>